<proteinExistence type="predicted"/>
<dbReference type="AlphaFoldDB" id="M0MP33"/>
<dbReference type="EMBL" id="AOMA01000003">
    <property type="protein sequence ID" value="EMA47113.1"/>
    <property type="molecule type" value="Genomic_DNA"/>
</dbReference>
<protein>
    <submittedName>
        <fullName evidence="2">Asparagine synthase</fullName>
    </submittedName>
</protein>
<evidence type="ECO:0000256" key="1">
    <source>
        <dbReference type="SAM" id="MobiDB-lite"/>
    </source>
</evidence>
<gene>
    <name evidence="2" type="ORF">C446_00320</name>
</gene>
<evidence type="ECO:0000313" key="3">
    <source>
        <dbReference type="Proteomes" id="UP000011607"/>
    </source>
</evidence>
<feature type="region of interest" description="Disordered" evidence="1">
    <location>
        <begin position="187"/>
        <end position="220"/>
    </location>
</feature>
<organism evidence="2 3">
    <name type="scientific">Halobiforma nitratireducens JCM 10879</name>
    <dbReference type="NCBI Taxonomy" id="1227454"/>
    <lineage>
        <taxon>Archaea</taxon>
        <taxon>Methanobacteriati</taxon>
        <taxon>Methanobacteriota</taxon>
        <taxon>Stenosarchaea group</taxon>
        <taxon>Halobacteria</taxon>
        <taxon>Halobacteriales</taxon>
        <taxon>Natrialbaceae</taxon>
        <taxon>Halobiforma</taxon>
    </lineage>
</organism>
<keyword evidence="3" id="KW-1185">Reference proteome</keyword>
<dbReference type="eggNOG" id="arCOG00121">
    <property type="taxonomic scope" value="Archaea"/>
</dbReference>
<sequence length="220" mass="26384">MSSALRSTFEDRVCDVVGIDQYRTREDVADAFEFWDWQERQAKHILRTYLYDYWDYDFWYPLWDREFMDFWTTVPLEHRFERSLFERYVRSVYADAAGLSMDEVQETFHERSPWVSRIEKALSGTPLKDPVEQLYRHHISPREYDDNPIWGIMDRDQFDRLQSGRQVIHAFRVLELLGRMSFSPPTDGYISRDREVTTETVGRSRPPSALMPTDEDTEQA</sequence>
<evidence type="ECO:0000313" key="2">
    <source>
        <dbReference type="EMBL" id="EMA47113.1"/>
    </source>
</evidence>
<reference evidence="2 3" key="1">
    <citation type="journal article" date="2014" name="PLoS Genet.">
        <title>Phylogenetically driven sequencing of extremely halophilic archaea reveals strategies for static and dynamic osmo-response.</title>
        <authorList>
            <person name="Becker E.A."/>
            <person name="Seitzer P.M."/>
            <person name="Tritt A."/>
            <person name="Larsen D."/>
            <person name="Krusor M."/>
            <person name="Yao A.I."/>
            <person name="Wu D."/>
            <person name="Madern D."/>
            <person name="Eisen J.A."/>
            <person name="Darling A.E."/>
            <person name="Facciotti M.T."/>
        </authorList>
    </citation>
    <scope>NUCLEOTIDE SEQUENCE [LARGE SCALE GENOMIC DNA]</scope>
    <source>
        <strain evidence="2 3">JCM 10879</strain>
    </source>
</reference>
<accession>M0MP33</accession>
<comment type="caution">
    <text evidence="2">The sequence shown here is derived from an EMBL/GenBank/DDBJ whole genome shotgun (WGS) entry which is preliminary data.</text>
</comment>
<dbReference type="Proteomes" id="UP000011607">
    <property type="component" value="Unassembled WGS sequence"/>
</dbReference>
<name>M0MP33_9EURY</name>
<dbReference type="STRING" id="1227454.C446_00320"/>